<dbReference type="Pfam" id="PF12833">
    <property type="entry name" value="HTH_18"/>
    <property type="match status" value="1"/>
</dbReference>
<evidence type="ECO:0000256" key="2">
    <source>
        <dbReference type="ARBA" id="ARBA00023125"/>
    </source>
</evidence>
<dbReference type="AlphaFoldDB" id="A0A1S9P6H5"/>
<dbReference type="GO" id="GO:0043565">
    <property type="term" value="F:sequence-specific DNA binding"/>
    <property type="evidence" value="ECO:0007669"/>
    <property type="project" value="InterPro"/>
</dbReference>
<evidence type="ECO:0000259" key="4">
    <source>
        <dbReference type="PROSITE" id="PS01124"/>
    </source>
</evidence>
<sequence>MQVPPAPGLRNYVRHYLWIEKADSIDDELRIFGDGNPGIVFCCEGSIYADALRQRPYPPVFGYGQINACRTIYAPHKVKLLIVVLHPFALSALLKTPAGELNDELLTADGLFAAKYATELEQVMHAAGIANKLFHINNMLSKVFDDSLPGGEMLVAETIRFIRKLDGNVDSARLSHFSGYSERYLEKQFKQYVGIGPKKFARITRLLAYIKLLQKPHPGLTLSSHAHQLGYFDQAHLNHDFKTLTGITPSAYSHNARVLALNLITLRQP</sequence>
<comment type="caution">
    <text evidence="5">The sequence shown here is derived from an EMBL/GenBank/DDBJ whole genome shotgun (WGS) entry which is preliminary data.</text>
</comment>
<keyword evidence="3" id="KW-0804">Transcription</keyword>
<protein>
    <recommendedName>
        <fullName evidence="4">HTH araC/xylS-type domain-containing protein</fullName>
    </recommendedName>
</protein>
<organism evidence="5 6">
    <name type="scientific">Mucilaginibacter pedocola</name>
    <dbReference type="NCBI Taxonomy" id="1792845"/>
    <lineage>
        <taxon>Bacteria</taxon>
        <taxon>Pseudomonadati</taxon>
        <taxon>Bacteroidota</taxon>
        <taxon>Sphingobacteriia</taxon>
        <taxon>Sphingobacteriales</taxon>
        <taxon>Sphingobacteriaceae</taxon>
        <taxon>Mucilaginibacter</taxon>
    </lineage>
</organism>
<evidence type="ECO:0000256" key="1">
    <source>
        <dbReference type="ARBA" id="ARBA00023015"/>
    </source>
</evidence>
<dbReference type="PROSITE" id="PS01124">
    <property type="entry name" value="HTH_ARAC_FAMILY_2"/>
    <property type="match status" value="1"/>
</dbReference>
<feature type="domain" description="HTH araC/xylS-type" evidence="4">
    <location>
        <begin position="174"/>
        <end position="255"/>
    </location>
</feature>
<keyword evidence="6" id="KW-1185">Reference proteome</keyword>
<dbReference type="InterPro" id="IPR009057">
    <property type="entry name" value="Homeodomain-like_sf"/>
</dbReference>
<keyword evidence="1" id="KW-0805">Transcription regulation</keyword>
<dbReference type="GO" id="GO:0003700">
    <property type="term" value="F:DNA-binding transcription factor activity"/>
    <property type="evidence" value="ECO:0007669"/>
    <property type="project" value="InterPro"/>
</dbReference>
<accession>A0A1S9P6H5</accession>
<dbReference type="EMBL" id="MBTF01000039">
    <property type="protein sequence ID" value="OOQ56545.1"/>
    <property type="molecule type" value="Genomic_DNA"/>
</dbReference>
<dbReference type="Pfam" id="PF20240">
    <property type="entry name" value="DUF6597"/>
    <property type="match status" value="1"/>
</dbReference>
<gene>
    <name evidence="5" type="ORF">BC343_19090</name>
</gene>
<dbReference type="Proteomes" id="UP000189739">
    <property type="component" value="Unassembled WGS sequence"/>
</dbReference>
<dbReference type="SMART" id="SM00342">
    <property type="entry name" value="HTH_ARAC"/>
    <property type="match status" value="1"/>
</dbReference>
<dbReference type="SUPFAM" id="SSF46689">
    <property type="entry name" value="Homeodomain-like"/>
    <property type="match status" value="1"/>
</dbReference>
<evidence type="ECO:0000256" key="3">
    <source>
        <dbReference type="ARBA" id="ARBA00023163"/>
    </source>
</evidence>
<dbReference type="InterPro" id="IPR050204">
    <property type="entry name" value="AraC_XylS_family_regulators"/>
</dbReference>
<name>A0A1S9P6H5_9SPHI</name>
<proteinExistence type="predicted"/>
<dbReference type="InterPro" id="IPR046532">
    <property type="entry name" value="DUF6597"/>
</dbReference>
<keyword evidence="2" id="KW-0238">DNA-binding</keyword>
<dbReference type="RefSeq" id="WP_078351507.1">
    <property type="nucleotide sequence ID" value="NZ_MBTF01000039.1"/>
</dbReference>
<dbReference type="PANTHER" id="PTHR46796:SF13">
    <property type="entry name" value="HTH-TYPE TRANSCRIPTIONAL ACTIVATOR RHAS"/>
    <property type="match status" value="1"/>
</dbReference>
<dbReference type="STRING" id="1792845.BC343_19090"/>
<dbReference type="InterPro" id="IPR018060">
    <property type="entry name" value="HTH_AraC"/>
</dbReference>
<evidence type="ECO:0000313" key="6">
    <source>
        <dbReference type="Proteomes" id="UP000189739"/>
    </source>
</evidence>
<dbReference type="Gene3D" id="1.10.10.60">
    <property type="entry name" value="Homeodomain-like"/>
    <property type="match status" value="1"/>
</dbReference>
<evidence type="ECO:0000313" key="5">
    <source>
        <dbReference type="EMBL" id="OOQ56545.1"/>
    </source>
</evidence>
<reference evidence="5 6" key="1">
    <citation type="submission" date="2016-07" db="EMBL/GenBank/DDBJ databases">
        <title>Genomic analysis of zinc-resistant bacterium Mucilaginibacter pedocola TBZ30.</title>
        <authorList>
            <person name="Huang J."/>
            <person name="Tang J."/>
        </authorList>
    </citation>
    <scope>NUCLEOTIDE SEQUENCE [LARGE SCALE GENOMIC DNA]</scope>
    <source>
        <strain evidence="5 6">TBZ30</strain>
    </source>
</reference>
<dbReference type="PANTHER" id="PTHR46796">
    <property type="entry name" value="HTH-TYPE TRANSCRIPTIONAL ACTIVATOR RHAS-RELATED"/>
    <property type="match status" value="1"/>
</dbReference>
<dbReference type="OrthoDB" id="511992at2"/>